<protein>
    <recommendedName>
        <fullName evidence="4">Lipoprotein</fullName>
    </recommendedName>
</protein>
<dbReference type="Proteomes" id="UP000078428">
    <property type="component" value="Unassembled WGS sequence"/>
</dbReference>
<dbReference type="STRING" id="1285242.A6A04_01410"/>
<organism evidence="2 3">
    <name type="scientific">Paramagnetospirillum marisnigri</name>
    <dbReference type="NCBI Taxonomy" id="1285242"/>
    <lineage>
        <taxon>Bacteria</taxon>
        <taxon>Pseudomonadati</taxon>
        <taxon>Pseudomonadota</taxon>
        <taxon>Alphaproteobacteria</taxon>
        <taxon>Rhodospirillales</taxon>
        <taxon>Magnetospirillaceae</taxon>
        <taxon>Paramagnetospirillum</taxon>
    </lineage>
</organism>
<accession>A0A178MSC5</accession>
<feature type="signal peptide" evidence="1">
    <location>
        <begin position="1"/>
        <end position="17"/>
    </location>
</feature>
<dbReference type="AlphaFoldDB" id="A0A178MSC5"/>
<evidence type="ECO:0000256" key="1">
    <source>
        <dbReference type="SAM" id="SignalP"/>
    </source>
</evidence>
<keyword evidence="1" id="KW-0732">Signal</keyword>
<keyword evidence="3" id="KW-1185">Reference proteome</keyword>
<comment type="caution">
    <text evidence="2">The sequence shown here is derived from an EMBL/GenBank/DDBJ whole genome shotgun (WGS) entry which is preliminary data.</text>
</comment>
<name>A0A178MSC5_9PROT</name>
<gene>
    <name evidence="2" type="ORF">A6A04_01410</name>
</gene>
<dbReference type="EMBL" id="LWQT01000044">
    <property type="protein sequence ID" value="OAN52375.1"/>
    <property type="molecule type" value="Genomic_DNA"/>
</dbReference>
<dbReference type="OrthoDB" id="7366016at2"/>
<proteinExistence type="predicted"/>
<feature type="chain" id="PRO_5008092206" description="Lipoprotein" evidence="1">
    <location>
        <begin position="18"/>
        <end position="93"/>
    </location>
</feature>
<dbReference type="RefSeq" id="WP_068491340.1">
    <property type="nucleotide sequence ID" value="NZ_LWQT01000044.1"/>
</dbReference>
<evidence type="ECO:0000313" key="2">
    <source>
        <dbReference type="EMBL" id="OAN52375.1"/>
    </source>
</evidence>
<evidence type="ECO:0000313" key="3">
    <source>
        <dbReference type="Proteomes" id="UP000078428"/>
    </source>
</evidence>
<dbReference type="PROSITE" id="PS51257">
    <property type="entry name" value="PROKAR_LIPOPROTEIN"/>
    <property type="match status" value="1"/>
</dbReference>
<sequence>MKRLLAPLVALTLAACAASVPWTSTTVPKDQWKSDYSACRRYADRDVGWREDDRDSGSPFRDYDRHQAKKRFDASLASCMIDRGYVPASRHKE</sequence>
<evidence type="ECO:0008006" key="4">
    <source>
        <dbReference type="Google" id="ProtNLM"/>
    </source>
</evidence>
<reference evidence="2 3" key="1">
    <citation type="submission" date="2016-04" db="EMBL/GenBank/DDBJ databases">
        <title>Draft genome sequence of freshwater magnetotactic bacteria Magnetospirillum marisnigri SP-1 and Magnetospirillum moscoviense BB-1.</title>
        <authorList>
            <person name="Koziaeva V."/>
            <person name="Dziuba M.V."/>
            <person name="Ivanov T.M."/>
            <person name="Kuznetsov B."/>
            <person name="Grouzdev D.S."/>
        </authorList>
    </citation>
    <scope>NUCLEOTIDE SEQUENCE [LARGE SCALE GENOMIC DNA]</scope>
    <source>
        <strain evidence="2 3">SP-1</strain>
    </source>
</reference>